<comment type="caution">
    <text evidence="2">The sequence shown here is derived from an EMBL/GenBank/DDBJ whole genome shotgun (WGS) entry which is preliminary data.</text>
</comment>
<proteinExistence type="predicted"/>
<evidence type="ECO:0000313" key="3">
    <source>
        <dbReference type="Proteomes" id="UP000646776"/>
    </source>
</evidence>
<dbReference type="AlphaFoldDB" id="A0A918HPE3"/>
<organism evidence="2 3">
    <name type="scientific">Streptomyces phaeofaciens</name>
    <dbReference type="NCBI Taxonomy" id="68254"/>
    <lineage>
        <taxon>Bacteria</taxon>
        <taxon>Bacillati</taxon>
        <taxon>Actinomycetota</taxon>
        <taxon>Actinomycetes</taxon>
        <taxon>Kitasatosporales</taxon>
        <taxon>Streptomycetaceae</taxon>
        <taxon>Streptomyces</taxon>
    </lineage>
</organism>
<feature type="region of interest" description="Disordered" evidence="1">
    <location>
        <begin position="58"/>
        <end position="102"/>
    </location>
</feature>
<reference evidence="2" key="2">
    <citation type="submission" date="2020-09" db="EMBL/GenBank/DDBJ databases">
        <authorList>
            <person name="Sun Q."/>
            <person name="Ohkuma M."/>
        </authorList>
    </citation>
    <scope>NUCLEOTIDE SEQUENCE</scope>
    <source>
        <strain evidence="2">JCM 4125</strain>
    </source>
</reference>
<gene>
    <name evidence="2" type="ORF">GCM10010226_79350</name>
</gene>
<feature type="compositionally biased region" description="Basic and acidic residues" evidence="1">
    <location>
        <begin position="82"/>
        <end position="102"/>
    </location>
</feature>
<feature type="region of interest" description="Disordered" evidence="1">
    <location>
        <begin position="1"/>
        <end position="34"/>
    </location>
</feature>
<reference evidence="2" key="1">
    <citation type="journal article" date="2014" name="Int. J. Syst. Evol. Microbiol.">
        <title>Complete genome sequence of Corynebacterium casei LMG S-19264T (=DSM 44701T), isolated from a smear-ripened cheese.</title>
        <authorList>
            <consortium name="US DOE Joint Genome Institute (JGI-PGF)"/>
            <person name="Walter F."/>
            <person name="Albersmeier A."/>
            <person name="Kalinowski J."/>
            <person name="Ruckert C."/>
        </authorList>
    </citation>
    <scope>NUCLEOTIDE SEQUENCE</scope>
    <source>
        <strain evidence="2">JCM 4125</strain>
    </source>
</reference>
<protein>
    <submittedName>
        <fullName evidence="2">Uncharacterized protein</fullName>
    </submittedName>
</protein>
<accession>A0A918HPE3</accession>
<dbReference type="EMBL" id="BMSA01000036">
    <property type="protein sequence ID" value="GGT89285.1"/>
    <property type="molecule type" value="Genomic_DNA"/>
</dbReference>
<evidence type="ECO:0000313" key="2">
    <source>
        <dbReference type="EMBL" id="GGT89285.1"/>
    </source>
</evidence>
<dbReference type="Proteomes" id="UP000646776">
    <property type="component" value="Unassembled WGS sequence"/>
</dbReference>
<sequence length="102" mass="11769">MPYDRSDHRQGHGGEDDEGHRGEGNVLMRRGRRSEEHVRYAVLDTVRGMVPMSIAAHRHGRRGGGRRHRPVHCVGHTVQDGAQHERHDDRAAKRREESEPWK</sequence>
<feature type="compositionally biased region" description="Basic residues" evidence="1">
    <location>
        <begin position="58"/>
        <end position="71"/>
    </location>
</feature>
<feature type="compositionally biased region" description="Basic and acidic residues" evidence="1">
    <location>
        <begin position="1"/>
        <end position="23"/>
    </location>
</feature>
<name>A0A918HPE3_9ACTN</name>
<evidence type="ECO:0000256" key="1">
    <source>
        <dbReference type="SAM" id="MobiDB-lite"/>
    </source>
</evidence>
<keyword evidence="3" id="KW-1185">Reference proteome</keyword>